<feature type="transmembrane region" description="Helical" evidence="6">
    <location>
        <begin position="110"/>
        <end position="130"/>
    </location>
</feature>
<dbReference type="InterPro" id="IPR051533">
    <property type="entry name" value="WaaL-like"/>
</dbReference>
<feature type="transmembrane region" description="Helical" evidence="6">
    <location>
        <begin position="83"/>
        <end position="104"/>
    </location>
</feature>
<evidence type="ECO:0000256" key="4">
    <source>
        <dbReference type="ARBA" id="ARBA00023136"/>
    </source>
</evidence>
<evidence type="ECO:0000256" key="3">
    <source>
        <dbReference type="ARBA" id="ARBA00022989"/>
    </source>
</evidence>
<evidence type="ECO:0000259" key="7">
    <source>
        <dbReference type="Pfam" id="PF04932"/>
    </source>
</evidence>
<sequence>MPHTPHTPHTDTLPPPPPLAQSATHPPQDNSRWLGWCMGMAILGYLLPWHSPIGRDFLVNSWSVAWIVLGLMAFWWTHRLRHVGLSVVTWLGLAGWIGVQSLIVDIRYPHALMFPIGGLLIVALVATAASNVTDKARLLTRVFGAAFVMAVLTFAIQIMQILQYQIAWQGWIIARSTANPTRFDGNFGQANHTAYAFVLALCGVLYLLQQAFGDGQLFGKRVATWRYRQVYRVGLMLGFVAFSIGLALTQSRAGLGMAVIVAVVFFAVQPLAWRRKAALVGGTLAAFLLYYVAASWLSSLGQANALGAVSRLAGGQGNRAAMHARGLMMFAEHPITGVGWNNYMGASIDYAQAFAWPEIADHTHNFVSMLLAELGVIGLAWCLPIAWVLLRALHTRHSRESAAALAFVWASILYASVEYPLWYVRYLAVFALFVALIDQRQYALRLPANVGISAGAIGRRGLVCALAAVLGVLGYYVQTFLARNYLDYSQFVRHENHKFTDQSVPPYRQIWGFEPYEERIFAMRVPVNAVNIADKTRLFYNVMGLDSSQFNMLAYAQMLAYQGDTTSALRYVQAACVMVRDRKNCDNIDIDLGNLAQQNPAVFGALYQDFVAWRKANPAKTGLTPR</sequence>
<name>A0A378Q2I3_9GAMM</name>
<keyword evidence="8" id="KW-0436">Ligase</keyword>
<keyword evidence="2 6" id="KW-0812">Transmembrane</keyword>
<keyword evidence="4 6" id="KW-0472">Membrane</keyword>
<organism evidence="8 9">
    <name type="scientific">Faucicola atlantae</name>
    <dbReference type="NCBI Taxonomy" id="34059"/>
    <lineage>
        <taxon>Bacteria</taxon>
        <taxon>Pseudomonadati</taxon>
        <taxon>Pseudomonadota</taxon>
        <taxon>Gammaproteobacteria</taxon>
        <taxon>Moraxellales</taxon>
        <taxon>Moraxellaceae</taxon>
        <taxon>Faucicola</taxon>
    </lineage>
</organism>
<feature type="domain" description="O-antigen ligase-related" evidence="7">
    <location>
        <begin position="238"/>
        <end position="380"/>
    </location>
</feature>
<evidence type="ECO:0000256" key="1">
    <source>
        <dbReference type="ARBA" id="ARBA00004141"/>
    </source>
</evidence>
<feature type="transmembrane region" description="Helical" evidence="6">
    <location>
        <begin position="402"/>
        <end position="417"/>
    </location>
</feature>
<accession>A0A378Q2I3</accession>
<dbReference type="PANTHER" id="PTHR37422">
    <property type="entry name" value="TEICHURONIC ACID BIOSYNTHESIS PROTEIN TUAE"/>
    <property type="match status" value="1"/>
</dbReference>
<dbReference type="Proteomes" id="UP000255193">
    <property type="component" value="Unassembled WGS sequence"/>
</dbReference>
<dbReference type="InterPro" id="IPR007016">
    <property type="entry name" value="O-antigen_ligase-rel_domated"/>
</dbReference>
<feature type="transmembrane region" description="Helical" evidence="6">
    <location>
        <begin position="254"/>
        <end position="272"/>
    </location>
</feature>
<evidence type="ECO:0000313" key="9">
    <source>
        <dbReference type="Proteomes" id="UP000255193"/>
    </source>
</evidence>
<comment type="subcellular location">
    <subcellularLocation>
        <location evidence="1">Membrane</location>
        <topology evidence="1">Multi-pass membrane protein</topology>
    </subcellularLocation>
</comment>
<dbReference type="RefSeq" id="WP_245945306.1">
    <property type="nucleotide sequence ID" value="NZ_MXAO01000048.1"/>
</dbReference>
<keyword evidence="3 6" id="KW-1133">Transmembrane helix</keyword>
<feature type="transmembrane region" description="Helical" evidence="6">
    <location>
        <begin position="192"/>
        <end position="209"/>
    </location>
</feature>
<evidence type="ECO:0000256" key="2">
    <source>
        <dbReference type="ARBA" id="ARBA00022692"/>
    </source>
</evidence>
<evidence type="ECO:0000256" key="6">
    <source>
        <dbReference type="SAM" id="Phobius"/>
    </source>
</evidence>
<dbReference type="AlphaFoldDB" id="A0A378Q2I3"/>
<evidence type="ECO:0000313" key="8">
    <source>
        <dbReference type="EMBL" id="STY94969.1"/>
    </source>
</evidence>
<feature type="region of interest" description="Disordered" evidence="5">
    <location>
        <begin position="1"/>
        <end position="27"/>
    </location>
</feature>
<gene>
    <name evidence="8" type="ORF">NCTC11091_00753</name>
</gene>
<feature type="transmembrane region" description="Helical" evidence="6">
    <location>
        <begin position="366"/>
        <end position="390"/>
    </location>
</feature>
<feature type="transmembrane region" description="Helical" evidence="6">
    <location>
        <begin position="57"/>
        <end position="76"/>
    </location>
</feature>
<feature type="transmembrane region" description="Helical" evidence="6">
    <location>
        <begin position="230"/>
        <end position="248"/>
    </location>
</feature>
<reference evidence="8 9" key="1">
    <citation type="submission" date="2018-06" db="EMBL/GenBank/DDBJ databases">
        <authorList>
            <consortium name="Pathogen Informatics"/>
            <person name="Doyle S."/>
        </authorList>
    </citation>
    <scope>NUCLEOTIDE SEQUENCE [LARGE SCALE GENOMIC DNA]</scope>
    <source>
        <strain evidence="8 9">NCTC11091</strain>
    </source>
</reference>
<feature type="transmembrane region" description="Helical" evidence="6">
    <location>
        <begin position="460"/>
        <end position="477"/>
    </location>
</feature>
<dbReference type="Pfam" id="PF04932">
    <property type="entry name" value="Wzy_C"/>
    <property type="match status" value="1"/>
</dbReference>
<proteinExistence type="predicted"/>
<feature type="transmembrane region" description="Helical" evidence="6">
    <location>
        <begin position="279"/>
        <end position="297"/>
    </location>
</feature>
<dbReference type="GO" id="GO:0016020">
    <property type="term" value="C:membrane"/>
    <property type="evidence" value="ECO:0007669"/>
    <property type="project" value="UniProtKB-SubCell"/>
</dbReference>
<dbReference type="PANTHER" id="PTHR37422:SF13">
    <property type="entry name" value="LIPOPOLYSACCHARIDE BIOSYNTHESIS PROTEIN PA4999-RELATED"/>
    <property type="match status" value="1"/>
</dbReference>
<dbReference type="EMBL" id="UGQA01000001">
    <property type="protein sequence ID" value="STY94969.1"/>
    <property type="molecule type" value="Genomic_DNA"/>
</dbReference>
<feature type="transmembrane region" description="Helical" evidence="6">
    <location>
        <begin position="142"/>
        <end position="162"/>
    </location>
</feature>
<dbReference type="GO" id="GO:0016874">
    <property type="term" value="F:ligase activity"/>
    <property type="evidence" value="ECO:0007669"/>
    <property type="project" value="UniProtKB-KW"/>
</dbReference>
<protein>
    <submittedName>
        <fullName evidence="8">Lipid A core - O-antigen ligase and related enzymes</fullName>
    </submittedName>
</protein>
<evidence type="ECO:0000256" key="5">
    <source>
        <dbReference type="SAM" id="MobiDB-lite"/>
    </source>
</evidence>